<gene>
    <name evidence="6" type="ORF">Adt_08277</name>
</gene>
<evidence type="ECO:0000313" key="7">
    <source>
        <dbReference type="Proteomes" id="UP001604336"/>
    </source>
</evidence>
<dbReference type="AlphaFoldDB" id="A0ABD1VC53"/>
<sequence>MAANNPLPASEPSIGYTRRLYDLIASKRLPLPLPKSEIDGMLSKMRRRLNENENPSNSNQVPNIPSPTIVGPPFTLEVKLQYGRDLHDLITSNQLILPLEKPILDHMLYCIRHFINTNSSNSSSILRNSNQVDNRTVSLPPLNNQSISIPPVVNRSISNPPVVNPNNVNTPVVNPNPVINPNIPPNYSPVVNPNNPNPPVVNANIPPMVNPNPMVNHLVVYQNLLNSIANCGNPFNSNQILSNIYEINPEELADDYGMNPKKEWFFFTLRGRKYKDESILNRVVGDGYWELVIGADETIKQNGETLGFRKTFQFYKGKHPNGDETSWIMHEFRVTNPLSGDTKSDDWVLCKIYNNEKTLGDYRPEVCNVRCNAINRDSRILKRSRKHRPQNPCNFYNRFELFFLSAGAFASPISFFCVNGAVIDSPTPFSVVEVMTAG</sequence>
<name>A0ABD1VC53_9LAMI</name>
<evidence type="ECO:0000259" key="5">
    <source>
        <dbReference type="PROSITE" id="PS51005"/>
    </source>
</evidence>
<dbReference type="Pfam" id="PF02365">
    <property type="entry name" value="NAM"/>
    <property type="match status" value="1"/>
</dbReference>
<dbReference type="PANTHER" id="PTHR31719">
    <property type="entry name" value="NAC TRANSCRIPTION FACTOR 56"/>
    <property type="match status" value="1"/>
</dbReference>
<keyword evidence="2" id="KW-0238">DNA-binding</keyword>
<comment type="caution">
    <text evidence="6">The sequence shown here is derived from an EMBL/GenBank/DDBJ whole genome shotgun (WGS) entry which is preliminary data.</text>
</comment>
<dbReference type="Gene3D" id="2.170.150.80">
    <property type="entry name" value="NAC domain"/>
    <property type="match status" value="1"/>
</dbReference>
<evidence type="ECO:0000313" key="6">
    <source>
        <dbReference type="EMBL" id="KAL2534926.1"/>
    </source>
</evidence>
<dbReference type="Proteomes" id="UP001604336">
    <property type="component" value="Unassembled WGS sequence"/>
</dbReference>
<dbReference type="PANTHER" id="PTHR31719:SF179">
    <property type="entry name" value="OS08G0148400 PROTEIN"/>
    <property type="match status" value="1"/>
</dbReference>
<evidence type="ECO:0000256" key="3">
    <source>
        <dbReference type="ARBA" id="ARBA00023163"/>
    </source>
</evidence>
<dbReference type="PROSITE" id="PS51005">
    <property type="entry name" value="NAC"/>
    <property type="match status" value="1"/>
</dbReference>
<protein>
    <submittedName>
        <fullName evidence="6">NAC domain-containing protein 67-like</fullName>
    </submittedName>
</protein>
<keyword evidence="3" id="KW-0804">Transcription</keyword>
<proteinExistence type="predicted"/>
<dbReference type="InterPro" id="IPR003441">
    <property type="entry name" value="NAC-dom"/>
</dbReference>
<dbReference type="SUPFAM" id="SSF101941">
    <property type="entry name" value="NAC domain"/>
    <property type="match status" value="1"/>
</dbReference>
<evidence type="ECO:0000256" key="1">
    <source>
        <dbReference type="ARBA" id="ARBA00023015"/>
    </source>
</evidence>
<dbReference type="InterPro" id="IPR036093">
    <property type="entry name" value="NAC_dom_sf"/>
</dbReference>
<reference evidence="7" key="1">
    <citation type="submission" date="2024-07" db="EMBL/GenBank/DDBJ databases">
        <title>Two chromosome-level genome assemblies of Korean endemic species Abeliophyllum distichum and Forsythia ovata (Oleaceae).</title>
        <authorList>
            <person name="Jang H."/>
        </authorList>
    </citation>
    <scope>NUCLEOTIDE SEQUENCE [LARGE SCALE GENOMIC DNA]</scope>
</reference>
<keyword evidence="7" id="KW-1185">Reference proteome</keyword>
<evidence type="ECO:0000256" key="2">
    <source>
        <dbReference type="ARBA" id="ARBA00023125"/>
    </source>
</evidence>
<accession>A0ABD1VC53</accession>
<feature type="domain" description="NAC" evidence="5">
    <location>
        <begin position="205"/>
        <end position="355"/>
    </location>
</feature>
<dbReference type="EMBL" id="JBFOLK010000002">
    <property type="protein sequence ID" value="KAL2534926.1"/>
    <property type="molecule type" value="Genomic_DNA"/>
</dbReference>
<dbReference type="GO" id="GO:0003677">
    <property type="term" value="F:DNA binding"/>
    <property type="evidence" value="ECO:0007669"/>
    <property type="project" value="UniProtKB-KW"/>
</dbReference>
<organism evidence="6 7">
    <name type="scientific">Abeliophyllum distichum</name>
    <dbReference type="NCBI Taxonomy" id="126358"/>
    <lineage>
        <taxon>Eukaryota</taxon>
        <taxon>Viridiplantae</taxon>
        <taxon>Streptophyta</taxon>
        <taxon>Embryophyta</taxon>
        <taxon>Tracheophyta</taxon>
        <taxon>Spermatophyta</taxon>
        <taxon>Magnoliopsida</taxon>
        <taxon>eudicotyledons</taxon>
        <taxon>Gunneridae</taxon>
        <taxon>Pentapetalae</taxon>
        <taxon>asterids</taxon>
        <taxon>lamiids</taxon>
        <taxon>Lamiales</taxon>
        <taxon>Oleaceae</taxon>
        <taxon>Forsythieae</taxon>
        <taxon>Abeliophyllum</taxon>
    </lineage>
</organism>
<evidence type="ECO:0000256" key="4">
    <source>
        <dbReference type="ARBA" id="ARBA00023242"/>
    </source>
</evidence>
<keyword evidence="4" id="KW-0539">Nucleus</keyword>
<keyword evidence="1" id="KW-0805">Transcription regulation</keyword>